<dbReference type="Pfam" id="PF00501">
    <property type="entry name" value="AMP-binding"/>
    <property type="match status" value="1"/>
</dbReference>
<dbReference type="InterPro" id="IPR025110">
    <property type="entry name" value="AMP-bd_C"/>
</dbReference>
<dbReference type="SUPFAM" id="SSF56801">
    <property type="entry name" value="Acetyl-CoA synthetase-like"/>
    <property type="match status" value="1"/>
</dbReference>
<reference evidence="4" key="2">
    <citation type="submission" date="2021-09" db="EMBL/GenBank/DDBJ databases">
        <authorList>
            <person name="Gilroy R."/>
        </authorList>
    </citation>
    <scope>NUCLEOTIDE SEQUENCE</scope>
    <source>
        <strain evidence="4">ChiGjej5B5-7349</strain>
    </source>
</reference>
<dbReference type="GO" id="GO:0016878">
    <property type="term" value="F:acid-thiol ligase activity"/>
    <property type="evidence" value="ECO:0007669"/>
    <property type="project" value="UniProtKB-ARBA"/>
</dbReference>
<accession>A0A921SPE3</accession>
<dbReference type="AlphaFoldDB" id="A0A921SPE3"/>
<feature type="domain" description="AMP-binding enzyme C-terminal" evidence="3">
    <location>
        <begin position="517"/>
        <end position="590"/>
    </location>
</feature>
<dbReference type="EMBL" id="DYUK01000207">
    <property type="protein sequence ID" value="HJG80654.1"/>
    <property type="molecule type" value="Genomic_DNA"/>
</dbReference>
<evidence type="ECO:0000313" key="4">
    <source>
        <dbReference type="EMBL" id="HJG80654.1"/>
    </source>
</evidence>
<gene>
    <name evidence="4" type="ORF">K8V08_09615</name>
</gene>
<organism evidence="4 5">
    <name type="scientific">Brevibacterium senegalense</name>
    <dbReference type="NCBI Taxonomy" id="1033736"/>
    <lineage>
        <taxon>Bacteria</taxon>
        <taxon>Bacillati</taxon>
        <taxon>Actinomycetota</taxon>
        <taxon>Actinomycetes</taxon>
        <taxon>Micrococcales</taxon>
        <taxon>Brevibacteriaceae</taxon>
        <taxon>Brevibacterium</taxon>
    </lineage>
</organism>
<dbReference type="Pfam" id="PF13193">
    <property type="entry name" value="AMP-binding_C"/>
    <property type="match status" value="1"/>
</dbReference>
<dbReference type="Proteomes" id="UP000784435">
    <property type="component" value="Unassembled WGS sequence"/>
</dbReference>
<feature type="compositionally biased region" description="Basic and acidic residues" evidence="1">
    <location>
        <begin position="8"/>
        <end position="21"/>
    </location>
</feature>
<sequence>MTDTAASTRDDSGEPRHDMSDVRPAPPHSPLTQSWEQAADELAARRTLWPAEVPHEPAALAAGPGIAETLRHWAATRPDAIAVSYYGWEASWSEMERRASATAGWLAARGVRTGDRVGVYLGNCPQFVDAFLAIAWLGAVYVPINPMYRAEELRHQLADSGAVHLIAQTGLRDIVDAALPQLETSVQVTWTDPAAVFLEPGAPAPTSGLPMPVPTAAEAGDWSAVLATGPAPAVPVDPDRLAALNYTGGTTGRPKGCEHTIGHMAYTAASALAGMGTAAVEDDAAPDVSLGFLPMFWIAGQNLCLLLPLYSGGEVAILNRWHPRVALETIAQRRVTRLVAPADGYVELLDLIESGEVPDPDLSSLAQCQAVSFVRKLDTQLRQQWHELTGVTLRESSFGMTETHTSDTFTLGLQENDRDLAAEPVYCGFPVPGTRIVIVDVDLNPVPVGQEGEILVQSPSVMTGYWQNERATAESLLDGWLRTGDTGRFDEVGALTYLARTKEMIKVKGMSVFPSDVEALLRAHPDVGTVAVAPREDAAKGQVPVAFVIPSPGSTPDADALTAWAKENMAVFKVPEFVFVDAMPMTATGKIRKTELIAQHLTPTSLPGA</sequence>
<dbReference type="PANTHER" id="PTHR43767:SF1">
    <property type="entry name" value="NONRIBOSOMAL PEPTIDE SYNTHASE PES1 (EUROFUNG)-RELATED"/>
    <property type="match status" value="1"/>
</dbReference>
<evidence type="ECO:0000313" key="5">
    <source>
        <dbReference type="Proteomes" id="UP000784435"/>
    </source>
</evidence>
<evidence type="ECO:0000256" key="1">
    <source>
        <dbReference type="SAM" id="MobiDB-lite"/>
    </source>
</evidence>
<comment type="caution">
    <text evidence="4">The sequence shown here is derived from an EMBL/GenBank/DDBJ whole genome shotgun (WGS) entry which is preliminary data.</text>
</comment>
<dbReference type="InterPro" id="IPR045851">
    <property type="entry name" value="AMP-bd_C_sf"/>
</dbReference>
<dbReference type="PANTHER" id="PTHR43767">
    <property type="entry name" value="LONG-CHAIN-FATTY-ACID--COA LIGASE"/>
    <property type="match status" value="1"/>
</dbReference>
<dbReference type="InterPro" id="IPR020845">
    <property type="entry name" value="AMP-binding_CS"/>
</dbReference>
<dbReference type="Gene3D" id="3.30.300.30">
    <property type="match status" value="1"/>
</dbReference>
<proteinExistence type="predicted"/>
<evidence type="ECO:0000259" key="3">
    <source>
        <dbReference type="Pfam" id="PF13193"/>
    </source>
</evidence>
<reference evidence="4" key="1">
    <citation type="journal article" date="2021" name="PeerJ">
        <title>Extensive microbial diversity within the chicken gut microbiome revealed by metagenomics and culture.</title>
        <authorList>
            <person name="Gilroy R."/>
            <person name="Ravi A."/>
            <person name="Getino M."/>
            <person name="Pursley I."/>
            <person name="Horton D.L."/>
            <person name="Alikhan N.F."/>
            <person name="Baker D."/>
            <person name="Gharbi K."/>
            <person name="Hall N."/>
            <person name="Watson M."/>
            <person name="Adriaenssens E.M."/>
            <person name="Foster-Nyarko E."/>
            <person name="Jarju S."/>
            <person name="Secka A."/>
            <person name="Antonio M."/>
            <person name="Oren A."/>
            <person name="Chaudhuri R.R."/>
            <person name="La Ragione R."/>
            <person name="Hildebrand F."/>
            <person name="Pallen M.J."/>
        </authorList>
    </citation>
    <scope>NUCLEOTIDE SEQUENCE</scope>
    <source>
        <strain evidence="4">ChiGjej5B5-7349</strain>
    </source>
</reference>
<dbReference type="InterPro" id="IPR050237">
    <property type="entry name" value="ATP-dep_AMP-bd_enzyme"/>
</dbReference>
<dbReference type="Gene3D" id="3.40.50.12780">
    <property type="entry name" value="N-terminal domain of ligase-like"/>
    <property type="match status" value="1"/>
</dbReference>
<dbReference type="InterPro" id="IPR000873">
    <property type="entry name" value="AMP-dep_synth/lig_dom"/>
</dbReference>
<dbReference type="PROSITE" id="PS00455">
    <property type="entry name" value="AMP_BINDING"/>
    <property type="match status" value="1"/>
</dbReference>
<feature type="region of interest" description="Disordered" evidence="1">
    <location>
        <begin position="1"/>
        <end position="32"/>
    </location>
</feature>
<evidence type="ECO:0000259" key="2">
    <source>
        <dbReference type="Pfam" id="PF00501"/>
    </source>
</evidence>
<protein>
    <submittedName>
        <fullName evidence="4">AMP-binding protein</fullName>
    </submittedName>
</protein>
<feature type="domain" description="AMP-dependent synthetase/ligase" evidence="2">
    <location>
        <begin position="70"/>
        <end position="466"/>
    </location>
</feature>
<name>A0A921SPE3_9MICO</name>
<dbReference type="InterPro" id="IPR042099">
    <property type="entry name" value="ANL_N_sf"/>
</dbReference>